<evidence type="ECO:0000313" key="2">
    <source>
        <dbReference type="Proteomes" id="UP001055453"/>
    </source>
</evidence>
<evidence type="ECO:0000313" key="1">
    <source>
        <dbReference type="EMBL" id="BDI19834.1"/>
    </source>
</evidence>
<sequence>MTTIFVDKQELAKQIVQFIEKNEITIAVKKLRQEAAHSCELPPAWLLKTADALENNDWSILSEDFINLDFIGKNGYFLIVAPYQVNRQCQSQIALSAIYGKMHDNSQPSIEQLENLSREKFGTLSQAIPRNLSFTEIASCGNTSGESGEAFIVPNGWPFPNSVCGPALNNASQQQRRFLGSSRQCIQKVFEYETANLLLGPLEDEINGERYRHIDTQVHEAGHASGLGFDFKVKHNLFQNYYYAGVEEWRSDSLGFEFAACILTAQEAGKLVAVNFCIRFGLDAHRLGGIEKDTDVYASLISLEYLFQNDAIYVTKNGQLALRNLSYSGLLQAVEIHRAQALSLTRRELNLKSPTGIFYLYKIDIHPSTQSIFRG</sequence>
<protein>
    <recommendedName>
        <fullName evidence="3">McnG protein</fullName>
    </recommendedName>
</protein>
<reference evidence="1" key="1">
    <citation type="submission" date="2022-04" db="EMBL/GenBank/DDBJ databases">
        <title>Complete genome sequence of a cyanobacterium, Nostoc sp. SO-36, isolated in Antarctica.</title>
        <authorList>
            <person name="Kanesaki Y."/>
            <person name="Effendi D."/>
            <person name="Sakamoto T."/>
            <person name="Ohtani S."/>
            <person name="Awai K."/>
        </authorList>
    </citation>
    <scope>NUCLEOTIDE SEQUENCE</scope>
    <source>
        <strain evidence="1">SO-36</strain>
    </source>
</reference>
<dbReference type="InterPro" id="IPR046056">
    <property type="entry name" value="DUF6014"/>
</dbReference>
<keyword evidence="2" id="KW-1185">Reference proteome</keyword>
<proteinExistence type="predicted"/>
<gene>
    <name evidence="1" type="ORF">ANSO36C_56360</name>
</gene>
<organism evidence="1 2">
    <name type="scientific">Nostoc cf. commune SO-36</name>
    <dbReference type="NCBI Taxonomy" id="449208"/>
    <lineage>
        <taxon>Bacteria</taxon>
        <taxon>Bacillati</taxon>
        <taxon>Cyanobacteriota</taxon>
        <taxon>Cyanophyceae</taxon>
        <taxon>Nostocales</taxon>
        <taxon>Nostocaceae</taxon>
        <taxon>Nostoc</taxon>
    </lineage>
</organism>
<dbReference type="EMBL" id="AP025732">
    <property type="protein sequence ID" value="BDI19834.1"/>
    <property type="molecule type" value="Genomic_DNA"/>
</dbReference>
<dbReference type="Proteomes" id="UP001055453">
    <property type="component" value="Chromosome"/>
</dbReference>
<accession>A0ABN6QDD0</accession>
<dbReference type="Pfam" id="PF19477">
    <property type="entry name" value="DUF6014"/>
    <property type="match status" value="1"/>
</dbReference>
<dbReference type="RefSeq" id="WP_251957383.1">
    <property type="nucleotide sequence ID" value="NZ_AP025732.1"/>
</dbReference>
<evidence type="ECO:0008006" key="3">
    <source>
        <dbReference type="Google" id="ProtNLM"/>
    </source>
</evidence>
<name>A0ABN6QDD0_NOSCO</name>